<name>A0ABD2WL25_9HYME</name>
<evidence type="ECO:0000313" key="2">
    <source>
        <dbReference type="EMBL" id="KAL3393474.1"/>
    </source>
</evidence>
<proteinExistence type="predicted"/>
<dbReference type="AlphaFoldDB" id="A0ABD2WL25"/>
<feature type="region of interest" description="Disordered" evidence="1">
    <location>
        <begin position="167"/>
        <end position="274"/>
    </location>
</feature>
<feature type="compositionally biased region" description="Polar residues" evidence="1">
    <location>
        <begin position="233"/>
        <end position="248"/>
    </location>
</feature>
<evidence type="ECO:0000256" key="1">
    <source>
        <dbReference type="SAM" id="MobiDB-lite"/>
    </source>
</evidence>
<feature type="compositionally biased region" description="Basic and acidic residues" evidence="1">
    <location>
        <begin position="249"/>
        <end position="266"/>
    </location>
</feature>
<organism evidence="2 3">
    <name type="scientific">Trichogramma kaykai</name>
    <dbReference type="NCBI Taxonomy" id="54128"/>
    <lineage>
        <taxon>Eukaryota</taxon>
        <taxon>Metazoa</taxon>
        <taxon>Ecdysozoa</taxon>
        <taxon>Arthropoda</taxon>
        <taxon>Hexapoda</taxon>
        <taxon>Insecta</taxon>
        <taxon>Pterygota</taxon>
        <taxon>Neoptera</taxon>
        <taxon>Endopterygota</taxon>
        <taxon>Hymenoptera</taxon>
        <taxon>Apocrita</taxon>
        <taxon>Proctotrupomorpha</taxon>
        <taxon>Chalcidoidea</taxon>
        <taxon>Trichogrammatidae</taxon>
        <taxon>Trichogramma</taxon>
    </lineage>
</organism>
<protein>
    <recommendedName>
        <fullName evidence="4">Reverse transcriptase RNase H-like domain-containing protein</fullName>
    </recommendedName>
</protein>
<feature type="compositionally biased region" description="Low complexity" evidence="1">
    <location>
        <begin position="208"/>
        <end position="232"/>
    </location>
</feature>
<keyword evidence="3" id="KW-1185">Reference proteome</keyword>
<reference evidence="2 3" key="1">
    <citation type="journal article" date="2024" name="bioRxiv">
        <title>A reference genome for Trichogramma kaykai: A tiny desert-dwelling parasitoid wasp with competing sex-ratio distorters.</title>
        <authorList>
            <person name="Culotta J."/>
            <person name="Lindsey A.R."/>
        </authorList>
    </citation>
    <scope>NUCLEOTIDE SEQUENCE [LARGE SCALE GENOMIC DNA]</scope>
    <source>
        <strain evidence="2 3">KSX58</strain>
    </source>
</reference>
<evidence type="ECO:0000313" key="3">
    <source>
        <dbReference type="Proteomes" id="UP001627154"/>
    </source>
</evidence>
<accession>A0ABD2WL25</accession>
<dbReference type="EMBL" id="JBJJXI010000097">
    <property type="protein sequence ID" value="KAL3393474.1"/>
    <property type="molecule type" value="Genomic_DNA"/>
</dbReference>
<gene>
    <name evidence="2" type="ORF">TKK_012147</name>
</gene>
<comment type="caution">
    <text evidence="2">The sequence shown here is derived from an EMBL/GenBank/DDBJ whole genome shotgun (WGS) entry which is preliminary data.</text>
</comment>
<evidence type="ECO:0008006" key="4">
    <source>
        <dbReference type="Google" id="ProtNLM"/>
    </source>
</evidence>
<sequence>MIFHLIFFSRGTTAIYSPRANPTERRNQEIKKGLPLHLMVEQHNGISNYLQFSTICDVGRTGVTPAHLLLGKALNRPVDWKLQLQATAIEERLFRVTQAQLQQAKYQAKYASVAPKKVPIKPGDLVYTKTHPLFNVAERYYAGFEVKWEGLFAVTNQLSEDIFELSKHGSSTKTHRSELRPNSSYMKLATPTPPSSDLTPTRVHSDQIPTTPSSDPIPTSTPLDPTPITSDSNQAPTTPSLDVHPTTTPEKEGREKEDDGSEERQPRYNLRRRK</sequence>
<dbReference type="Proteomes" id="UP001627154">
    <property type="component" value="Unassembled WGS sequence"/>
</dbReference>